<evidence type="ECO:0000313" key="2">
    <source>
        <dbReference type="Proteomes" id="UP000605848"/>
    </source>
</evidence>
<dbReference type="SUPFAM" id="SSF51120">
    <property type="entry name" value="beta-Roll"/>
    <property type="match status" value="1"/>
</dbReference>
<accession>A0A936ZI04</accession>
<dbReference type="Proteomes" id="UP000605848">
    <property type="component" value="Unassembled WGS sequence"/>
</dbReference>
<dbReference type="Gene3D" id="2.150.10.10">
    <property type="entry name" value="Serralysin-like metalloprotease, C-terminal"/>
    <property type="match status" value="1"/>
</dbReference>
<dbReference type="EMBL" id="JAEQMY010000016">
    <property type="protein sequence ID" value="MBL0404918.1"/>
    <property type="molecule type" value="Genomic_DNA"/>
</dbReference>
<dbReference type="AlphaFoldDB" id="A0A936ZI04"/>
<evidence type="ECO:0000313" key="1">
    <source>
        <dbReference type="EMBL" id="MBL0404918.1"/>
    </source>
</evidence>
<dbReference type="InterPro" id="IPR011049">
    <property type="entry name" value="Serralysin-like_metalloprot_C"/>
</dbReference>
<organism evidence="1 2">
    <name type="scientific">Microvirga aerilata</name>
    <dbReference type="NCBI Taxonomy" id="670292"/>
    <lineage>
        <taxon>Bacteria</taxon>
        <taxon>Pseudomonadati</taxon>
        <taxon>Pseudomonadota</taxon>
        <taxon>Alphaproteobacteria</taxon>
        <taxon>Hyphomicrobiales</taxon>
        <taxon>Methylobacteriaceae</taxon>
        <taxon>Microvirga</taxon>
    </lineage>
</organism>
<evidence type="ECO:0008006" key="3">
    <source>
        <dbReference type="Google" id="ProtNLM"/>
    </source>
</evidence>
<gene>
    <name evidence="1" type="ORF">JKG68_13140</name>
</gene>
<sequence length="128" mass="13201">MRGGAGDDSYVIDTLLDNVIETADGGRDRIVLGGSLLAGGSFSLADYANVEELHFHGQATGRLTGNSLDNMIFGGMAADMIDGTLGADAMLGFTGNDIYTVDNAGDRVTEIENGGFDTVLSSVSFTLG</sequence>
<reference evidence="1" key="1">
    <citation type="submission" date="2021-01" db="EMBL/GenBank/DDBJ databases">
        <title>Microvirga sp.</title>
        <authorList>
            <person name="Kim M.K."/>
        </authorList>
    </citation>
    <scope>NUCLEOTIDE SEQUENCE</scope>
    <source>
        <strain evidence="1">5420S-16</strain>
    </source>
</reference>
<name>A0A936ZI04_9HYPH</name>
<proteinExistence type="predicted"/>
<protein>
    <recommendedName>
        <fullName evidence="3">Calcium-binding protein</fullName>
    </recommendedName>
</protein>
<keyword evidence="2" id="KW-1185">Reference proteome</keyword>
<comment type="caution">
    <text evidence="1">The sequence shown here is derived from an EMBL/GenBank/DDBJ whole genome shotgun (WGS) entry which is preliminary data.</text>
</comment>